<keyword evidence="1" id="KW-1133">Transmembrane helix</keyword>
<dbReference type="EMBL" id="MIGB01000002">
    <property type="protein sequence ID" value="OSY43433.1"/>
    <property type="molecule type" value="Genomic_DNA"/>
</dbReference>
<organism evidence="2 3">
    <name type="scientific">Pseudonocardia autotrophica</name>
    <name type="common">Amycolata autotrophica</name>
    <name type="synonym">Nocardia autotrophica</name>
    <dbReference type="NCBI Taxonomy" id="2074"/>
    <lineage>
        <taxon>Bacteria</taxon>
        <taxon>Bacillati</taxon>
        <taxon>Actinomycetota</taxon>
        <taxon>Actinomycetes</taxon>
        <taxon>Pseudonocardiales</taxon>
        <taxon>Pseudonocardiaceae</taxon>
        <taxon>Pseudonocardia</taxon>
    </lineage>
</organism>
<keyword evidence="3" id="KW-1185">Reference proteome</keyword>
<protein>
    <submittedName>
        <fullName evidence="2">Uncharacterized protein</fullName>
    </submittedName>
</protein>
<evidence type="ECO:0000313" key="2">
    <source>
        <dbReference type="EMBL" id="OSY43433.1"/>
    </source>
</evidence>
<comment type="caution">
    <text evidence="2">The sequence shown here is derived from an EMBL/GenBank/DDBJ whole genome shotgun (WGS) entry which is preliminary data.</text>
</comment>
<keyword evidence="1" id="KW-0472">Membrane</keyword>
<gene>
    <name evidence="2" type="ORF">BG845_00376</name>
</gene>
<sequence length="63" mass="6975">MARRRRTRVARGRSPTRRSRRGKALIITVMLVMILALIASLLITTPDMVPVPDLEPLPVPGTS</sequence>
<dbReference type="STRING" id="2074.BG845_00376"/>
<reference evidence="2 3" key="1">
    <citation type="submission" date="2016-09" db="EMBL/GenBank/DDBJ databases">
        <title>Pseudonocardia autotrophica DSM535, a candidate organism with high potential of specific P450 cytochromes.</title>
        <authorList>
            <person name="Grumaz C."/>
            <person name="Vainshtein Y."/>
            <person name="Kirstahler P."/>
            <person name="Sohn K."/>
        </authorList>
    </citation>
    <scope>NUCLEOTIDE SEQUENCE [LARGE SCALE GENOMIC DNA]</scope>
    <source>
        <strain evidence="2 3">DSM 535</strain>
    </source>
</reference>
<proteinExistence type="predicted"/>
<dbReference type="RefSeq" id="WP_085910734.1">
    <property type="nucleotide sequence ID" value="NZ_AP018920.1"/>
</dbReference>
<evidence type="ECO:0000256" key="1">
    <source>
        <dbReference type="SAM" id="Phobius"/>
    </source>
</evidence>
<name>A0A1Y2N7J7_PSEAH</name>
<feature type="transmembrane region" description="Helical" evidence="1">
    <location>
        <begin position="21"/>
        <end position="43"/>
    </location>
</feature>
<dbReference type="Proteomes" id="UP000194360">
    <property type="component" value="Unassembled WGS sequence"/>
</dbReference>
<dbReference type="AlphaFoldDB" id="A0A1Y2N7J7"/>
<evidence type="ECO:0000313" key="3">
    <source>
        <dbReference type="Proteomes" id="UP000194360"/>
    </source>
</evidence>
<keyword evidence="1" id="KW-0812">Transmembrane</keyword>
<accession>A0A1Y2N7J7</accession>